<comment type="caution">
    <text evidence="3">The sequence shown here is derived from an EMBL/GenBank/DDBJ whole genome shotgun (WGS) entry which is preliminary data.</text>
</comment>
<protein>
    <submittedName>
        <fullName evidence="3">Uncharacterized protein</fullName>
    </submittedName>
</protein>
<dbReference type="AlphaFoldDB" id="A0A1R1PX19"/>
<evidence type="ECO:0000256" key="2">
    <source>
        <dbReference type="SAM" id="SignalP"/>
    </source>
</evidence>
<keyword evidence="2" id="KW-0732">Signal</keyword>
<evidence type="ECO:0000313" key="4">
    <source>
        <dbReference type="Proteomes" id="UP000188320"/>
    </source>
</evidence>
<gene>
    <name evidence="3" type="ORF">AX774_g969</name>
</gene>
<feature type="compositionally biased region" description="Polar residues" evidence="1">
    <location>
        <begin position="42"/>
        <end position="68"/>
    </location>
</feature>
<dbReference type="EMBL" id="LSSK01000076">
    <property type="protein sequence ID" value="OMH85479.1"/>
    <property type="molecule type" value="Genomic_DNA"/>
</dbReference>
<name>A0A1R1PX19_ZANCU</name>
<feature type="chain" id="PRO_5012481054" evidence="2">
    <location>
        <begin position="23"/>
        <end position="309"/>
    </location>
</feature>
<feature type="signal peptide" evidence="2">
    <location>
        <begin position="1"/>
        <end position="22"/>
    </location>
</feature>
<organism evidence="3 4">
    <name type="scientific">Zancudomyces culisetae</name>
    <name type="common">Gut fungus</name>
    <name type="synonym">Smittium culisetae</name>
    <dbReference type="NCBI Taxonomy" id="1213189"/>
    <lineage>
        <taxon>Eukaryota</taxon>
        <taxon>Fungi</taxon>
        <taxon>Fungi incertae sedis</taxon>
        <taxon>Zoopagomycota</taxon>
        <taxon>Kickxellomycotina</taxon>
        <taxon>Harpellomycetes</taxon>
        <taxon>Harpellales</taxon>
        <taxon>Legeriomycetaceae</taxon>
        <taxon>Zancudomyces</taxon>
    </lineage>
</organism>
<feature type="region of interest" description="Disordered" evidence="1">
    <location>
        <begin position="42"/>
        <end position="105"/>
    </location>
</feature>
<evidence type="ECO:0000313" key="3">
    <source>
        <dbReference type="EMBL" id="OMH85479.1"/>
    </source>
</evidence>
<feature type="compositionally biased region" description="Polar residues" evidence="1">
    <location>
        <begin position="76"/>
        <end position="96"/>
    </location>
</feature>
<accession>A0A1R1PX19</accession>
<sequence>MVCGNKIKVFASMALWTSLVLPQGVQVDQAVVLEPNVNVNRQGVSASNDTHYVSNSSTTDQQPIQSSAKIKYIKSGQETGNSTSASVPPNTDTYQESTNNTSYTYPTNSGSYTIGNIHRVYINTGAASSVNATQMTNGTMYGTYEYTIAEQAEVAPENKTSTPTPPSNTTLEIVAQNPISEQVYSYPQYPADGQGNVIHLNSTNQGLLNNLFTNANGPMTVVVDKTKINESTDNNGRPIINTNYDIVLITYNPNGTIATASVPQSYNSTSSEEQESGIQVNNTNVQSVYPVANLEAASEQDIPTVNTLA</sequence>
<proteinExistence type="predicted"/>
<feature type="region of interest" description="Disordered" evidence="1">
    <location>
        <begin position="262"/>
        <end position="281"/>
    </location>
</feature>
<evidence type="ECO:0000256" key="1">
    <source>
        <dbReference type="SAM" id="MobiDB-lite"/>
    </source>
</evidence>
<reference evidence="4" key="1">
    <citation type="submission" date="2017-01" db="EMBL/GenBank/DDBJ databases">
        <authorList>
            <person name="Wang Y."/>
            <person name="White M."/>
            <person name="Kvist S."/>
            <person name="Moncalvo J.-M."/>
        </authorList>
    </citation>
    <scope>NUCLEOTIDE SEQUENCE [LARGE SCALE GENOMIC DNA]</scope>
    <source>
        <strain evidence="4">COL-18-3</strain>
    </source>
</reference>
<keyword evidence="4" id="KW-1185">Reference proteome</keyword>
<dbReference type="Proteomes" id="UP000188320">
    <property type="component" value="Unassembled WGS sequence"/>
</dbReference>